<evidence type="ECO:0000256" key="6">
    <source>
        <dbReference type="SAM" id="MobiDB-lite"/>
    </source>
</evidence>
<dbReference type="Pfam" id="PF17804">
    <property type="entry name" value="TSP_NTD"/>
    <property type="match status" value="1"/>
</dbReference>
<organism evidence="9 10">
    <name type="scientific">Actimicrobium antarcticum</name>
    <dbReference type="NCBI Taxonomy" id="1051899"/>
    <lineage>
        <taxon>Bacteria</taxon>
        <taxon>Pseudomonadati</taxon>
        <taxon>Pseudomonadota</taxon>
        <taxon>Betaproteobacteria</taxon>
        <taxon>Burkholderiales</taxon>
        <taxon>Oxalobacteraceae</taxon>
        <taxon>Actimicrobium</taxon>
    </lineage>
</organism>
<dbReference type="InterPro" id="IPR005151">
    <property type="entry name" value="Tail-specific_protease"/>
</dbReference>
<dbReference type="RefSeq" id="WP_344762243.1">
    <property type="nucleotide sequence ID" value="NZ_BAAAZE010000005.1"/>
</dbReference>
<dbReference type="Gene3D" id="3.90.226.10">
    <property type="entry name" value="2-enoyl-CoA Hydratase, Chain A, domain 1"/>
    <property type="match status" value="1"/>
</dbReference>
<feature type="compositionally biased region" description="Low complexity" evidence="6">
    <location>
        <begin position="712"/>
        <end position="721"/>
    </location>
</feature>
<feature type="chain" id="PRO_5046302749" evidence="7">
    <location>
        <begin position="25"/>
        <end position="733"/>
    </location>
</feature>
<evidence type="ECO:0000259" key="8">
    <source>
        <dbReference type="PROSITE" id="PS50106"/>
    </source>
</evidence>
<dbReference type="InterPro" id="IPR020992">
    <property type="entry name" value="Tail_Prtase_C"/>
</dbReference>
<evidence type="ECO:0000313" key="9">
    <source>
        <dbReference type="EMBL" id="GAA4017291.1"/>
    </source>
</evidence>
<feature type="domain" description="PDZ" evidence="8">
    <location>
        <begin position="234"/>
        <end position="313"/>
    </location>
</feature>
<dbReference type="CDD" id="cd07560">
    <property type="entry name" value="Peptidase_S41_CPP"/>
    <property type="match status" value="1"/>
</dbReference>
<comment type="similarity">
    <text evidence="1 5">Belongs to the peptidase S41A family.</text>
</comment>
<evidence type="ECO:0000256" key="7">
    <source>
        <dbReference type="SAM" id="SignalP"/>
    </source>
</evidence>
<keyword evidence="3 5" id="KW-0378">Hydrolase</keyword>
<dbReference type="Pfam" id="PF11818">
    <property type="entry name" value="DUF3340"/>
    <property type="match status" value="1"/>
</dbReference>
<evidence type="ECO:0000313" key="10">
    <source>
        <dbReference type="Proteomes" id="UP001501353"/>
    </source>
</evidence>
<dbReference type="PANTHER" id="PTHR32060">
    <property type="entry name" value="TAIL-SPECIFIC PROTEASE"/>
    <property type="match status" value="1"/>
</dbReference>
<dbReference type="Proteomes" id="UP001501353">
    <property type="component" value="Unassembled WGS sequence"/>
</dbReference>
<dbReference type="NCBIfam" id="TIGR00225">
    <property type="entry name" value="prc"/>
    <property type="match status" value="1"/>
</dbReference>
<dbReference type="Pfam" id="PF00595">
    <property type="entry name" value="PDZ"/>
    <property type="match status" value="1"/>
</dbReference>
<dbReference type="EMBL" id="BAAAZE010000005">
    <property type="protein sequence ID" value="GAA4017291.1"/>
    <property type="molecule type" value="Genomic_DNA"/>
</dbReference>
<dbReference type="SUPFAM" id="SSF52096">
    <property type="entry name" value="ClpP/crotonase"/>
    <property type="match status" value="1"/>
</dbReference>
<name>A0ABP7SW42_9BURK</name>
<dbReference type="InterPro" id="IPR040573">
    <property type="entry name" value="TSP_N"/>
</dbReference>
<dbReference type="SMART" id="SM00228">
    <property type="entry name" value="PDZ"/>
    <property type="match status" value="1"/>
</dbReference>
<dbReference type="CDD" id="cd06782">
    <property type="entry name" value="cpPDZ_CPP-like"/>
    <property type="match status" value="1"/>
</dbReference>
<evidence type="ECO:0000256" key="4">
    <source>
        <dbReference type="ARBA" id="ARBA00022825"/>
    </source>
</evidence>
<protein>
    <submittedName>
        <fullName evidence="9">Carboxy terminal-processing peptidase</fullName>
    </submittedName>
</protein>
<dbReference type="SMART" id="SM00245">
    <property type="entry name" value="TSPc"/>
    <property type="match status" value="1"/>
</dbReference>
<keyword evidence="2 5" id="KW-0645">Protease</keyword>
<evidence type="ECO:0000256" key="2">
    <source>
        <dbReference type="ARBA" id="ARBA00022670"/>
    </source>
</evidence>
<gene>
    <name evidence="9" type="ORF">GCM10022212_11020</name>
</gene>
<dbReference type="InterPro" id="IPR029045">
    <property type="entry name" value="ClpP/crotonase-like_dom_sf"/>
</dbReference>
<dbReference type="PANTHER" id="PTHR32060:SF22">
    <property type="entry name" value="CARBOXYL-TERMINAL-PROCESSING PEPTIDASE 3, CHLOROPLASTIC"/>
    <property type="match status" value="1"/>
</dbReference>
<feature type="signal peptide" evidence="7">
    <location>
        <begin position="1"/>
        <end position="24"/>
    </location>
</feature>
<accession>A0ABP7SW42</accession>
<comment type="caution">
    <text evidence="9">The sequence shown here is derived from an EMBL/GenBank/DDBJ whole genome shotgun (WGS) entry which is preliminary data.</text>
</comment>
<dbReference type="Gene3D" id="2.30.42.10">
    <property type="match status" value="1"/>
</dbReference>
<evidence type="ECO:0000256" key="5">
    <source>
        <dbReference type="RuleBase" id="RU004404"/>
    </source>
</evidence>
<dbReference type="InterPro" id="IPR036034">
    <property type="entry name" value="PDZ_sf"/>
</dbReference>
<keyword evidence="7" id="KW-0732">Signal</keyword>
<dbReference type="Pfam" id="PF03572">
    <property type="entry name" value="Peptidase_S41"/>
    <property type="match status" value="1"/>
</dbReference>
<dbReference type="InterPro" id="IPR001478">
    <property type="entry name" value="PDZ"/>
</dbReference>
<proteinExistence type="inferred from homology"/>
<keyword evidence="4 5" id="KW-0720">Serine protease</keyword>
<keyword evidence="10" id="KW-1185">Reference proteome</keyword>
<dbReference type="PROSITE" id="PS50106">
    <property type="entry name" value="PDZ"/>
    <property type="match status" value="1"/>
</dbReference>
<feature type="region of interest" description="Disordered" evidence="6">
    <location>
        <begin position="712"/>
        <end position="733"/>
    </location>
</feature>
<dbReference type="InterPro" id="IPR004447">
    <property type="entry name" value="Peptidase_S41A"/>
</dbReference>
<dbReference type="SUPFAM" id="SSF50156">
    <property type="entry name" value="PDZ domain-like"/>
    <property type="match status" value="1"/>
</dbReference>
<sequence>MKKHLLWIALAATLAGPTASFAIAVTGPIRLAPSPQQSGVAHLASEVVSRFHYKALPLDAAMSGKIFNQYLKSLDGEKMYFVQADIDAMSSQRTILGAAILRENLAGPFAMFNLYTQRASERFAYARSIIKGGFDFSTQETFQPERENAAWPASKAELNTLWRKHVKNDWLRLKLAGESDQRIAETLTKRYETAQNDVKRVTTTEAFETFMNAYTMAIDPHSNYMGPRSAQEFDIAMSLSLVGIGATMSQKDGYNTVRDLVPGGPAMRSGKLEVGDRIVGVAQGTGSPMVSVQGWRLNDTIQLIRGSADTTVVLDILPADAASDGARRQISLVRKKIELEDGAAKKTMLSVVDGKVTRQIGVISLPTFYRDFEAQQRGDQNYRSMTRDVAKLLGELKTAKADGVLIDLRNNGGGSLAEAIGLTGLFTGKGPVLQQRDAKGQIVVDSETSAGAAWDGPVGVLINRGSASASEIFAAAIQDYGRGVVIGERSFGKGTVQSTINLDDLLKRSKPMLGELKMTTAQFFRINGSTTQLRGVNPDVSFPTDFGTDDRGEAAFDNALPWVQIKPASYAASGQLKSVIPMLVTRSGTRIKADTGFRNIEEDIARFVAQKKKNDISLNETVRRKEREEQKARLTARQAVNIGSVSPGVAPAKPRTWLDDGLQADERDLAVELAAGKAKKDAKDILLQEAAHVVSDQAGLLDEQKVNAEAAVPKKPMAAKPAGHETLPAGSGT</sequence>
<evidence type="ECO:0000256" key="3">
    <source>
        <dbReference type="ARBA" id="ARBA00022801"/>
    </source>
</evidence>
<reference evidence="10" key="1">
    <citation type="journal article" date="2019" name="Int. J. Syst. Evol. Microbiol.">
        <title>The Global Catalogue of Microorganisms (GCM) 10K type strain sequencing project: providing services to taxonomists for standard genome sequencing and annotation.</title>
        <authorList>
            <consortium name="The Broad Institute Genomics Platform"/>
            <consortium name="The Broad Institute Genome Sequencing Center for Infectious Disease"/>
            <person name="Wu L."/>
            <person name="Ma J."/>
        </authorList>
    </citation>
    <scope>NUCLEOTIDE SEQUENCE [LARGE SCALE GENOMIC DNA]</scope>
    <source>
        <strain evidence="10">JCM 16673</strain>
    </source>
</reference>
<evidence type="ECO:0000256" key="1">
    <source>
        <dbReference type="ARBA" id="ARBA00009179"/>
    </source>
</evidence>